<evidence type="ECO:0000313" key="2">
    <source>
        <dbReference type="Proteomes" id="UP001500620"/>
    </source>
</evidence>
<accession>A0ABP8DRN0</accession>
<proteinExistence type="predicted"/>
<sequence>MPGRARRATALVAVVVVVAALATTPLWWGGGGAAVPRRVHLPWPWAATVEARPPGPAALVFETDQTRYFEATTVVVGRNGKYRIREQVLGHVRGAVSPDGRLLLDGFDRILDLTTGEIRHLPGGMLMGWSRDGRTVVALGNNGTVNLVDVASRQTRTIYADAGVLNDALAVSPDGSKVVVPVYHENDRRLLLVDATETVVWSVPAARYLMADAIVFSPDGRYVATTADRCVAAQRNCPEPGHGRAVVLDAATGAEVASYAPADRVLGFRGDGLVLARWGARENTLVQVGPGGERTLVTMDAEAGGPDVPLDLVEHGAFGGADAWPNPLAAPTWCYVLLGLLALPFVPRPRRTTSRVSSPSTPAARTP</sequence>
<protein>
    <submittedName>
        <fullName evidence="1">Uncharacterized protein</fullName>
    </submittedName>
</protein>
<dbReference type="Gene3D" id="2.130.10.10">
    <property type="entry name" value="YVTN repeat-like/Quinoprotein amine dehydrogenase"/>
    <property type="match status" value="1"/>
</dbReference>
<dbReference type="EMBL" id="BAABAT010000052">
    <property type="protein sequence ID" value="GAA4262527.1"/>
    <property type="molecule type" value="Genomic_DNA"/>
</dbReference>
<dbReference type="InterPro" id="IPR011044">
    <property type="entry name" value="Quino_amine_DH_bsu"/>
</dbReference>
<reference evidence="2" key="1">
    <citation type="journal article" date="2019" name="Int. J. Syst. Evol. Microbiol.">
        <title>The Global Catalogue of Microorganisms (GCM) 10K type strain sequencing project: providing services to taxonomists for standard genome sequencing and annotation.</title>
        <authorList>
            <consortium name="The Broad Institute Genomics Platform"/>
            <consortium name="The Broad Institute Genome Sequencing Center for Infectious Disease"/>
            <person name="Wu L."/>
            <person name="Ma J."/>
        </authorList>
    </citation>
    <scope>NUCLEOTIDE SEQUENCE [LARGE SCALE GENOMIC DNA]</scope>
    <source>
        <strain evidence="2">JCM 17441</strain>
    </source>
</reference>
<dbReference type="InterPro" id="IPR015943">
    <property type="entry name" value="WD40/YVTN_repeat-like_dom_sf"/>
</dbReference>
<keyword evidence="2" id="KW-1185">Reference proteome</keyword>
<dbReference type="RefSeq" id="WP_345140078.1">
    <property type="nucleotide sequence ID" value="NZ_BAABAT010000052.1"/>
</dbReference>
<gene>
    <name evidence="1" type="ORF">GCM10022255_099510</name>
</gene>
<dbReference type="SUPFAM" id="SSF50969">
    <property type="entry name" value="YVTN repeat-like/Quinoprotein amine dehydrogenase"/>
    <property type="match status" value="1"/>
</dbReference>
<comment type="caution">
    <text evidence="1">The sequence shown here is derived from an EMBL/GenBank/DDBJ whole genome shotgun (WGS) entry which is preliminary data.</text>
</comment>
<dbReference type="Proteomes" id="UP001500620">
    <property type="component" value="Unassembled WGS sequence"/>
</dbReference>
<evidence type="ECO:0000313" key="1">
    <source>
        <dbReference type="EMBL" id="GAA4262527.1"/>
    </source>
</evidence>
<organism evidence="1 2">
    <name type="scientific">Dactylosporangium darangshiense</name>
    <dbReference type="NCBI Taxonomy" id="579108"/>
    <lineage>
        <taxon>Bacteria</taxon>
        <taxon>Bacillati</taxon>
        <taxon>Actinomycetota</taxon>
        <taxon>Actinomycetes</taxon>
        <taxon>Micromonosporales</taxon>
        <taxon>Micromonosporaceae</taxon>
        <taxon>Dactylosporangium</taxon>
    </lineage>
</organism>
<name>A0ABP8DRN0_9ACTN</name>